<dbReference type="NCBIfam" id="TIGR01414">
    <property type="entry name" value="autotrans_barl"/>
    <property type="match status" value="1"/>
</dbReference>
<dbReference type="RefSeq" id="WP_229646336.1">
    <property type="nucleotide sequence ID" value="NZ_BSDO01000001.1"/>
</dbReference>
<keyword evidence="2 6" id="KW-0732">Signal</keyword>
<evidence type="ECO:0000313" key="9">
    <source>
        <dbReference type="EMBL" id="MDR6333251.1"/>
    </source>
</evidence>
<name>A0A9W6FKQ5_XANFL</name>
<dbReference type="Pfam" id="PF13505">
    <property type="entry name" value="OMP_b-brl"/>
    <property type="match status" value="1"/>
</dbReference>
<accession>A0A9W6FKQ5</accession>
<comment type="caution">
    <text evidence="8">The sequence shown here is derived from an EMBL/GenBank/DDBJ whole genome shotgun (WGS) entry which is preliminary data.</text>
</comment>
<reference evidence="8" key="1">
    <citation type="submission" date="2022-12" db="EMBL/GenBank/DDBJ databases">
        <title>Reference genome sequencing for broad-spectrum identification of bacterial and archaeal isolates by mass spectrometry.</title>
        <authorList>
            <person name="Sekiguchi Y."/>
            <person name="Tourlousse D.M."/>
        </authorList>
    </citation>
    <scope>NUCLEOTIDE SEQUENCE</scope>
    <source>
        <strain evidence="8">301</strain>
    </source>
</reference>
<dbReference type="Gene3D" id="2.40.160.20">
    <property type="match status" value="1"/>
</dbReference>
<comment type="subcellular location">
    <subcellularLocation>
        <location evidence="1">Cell outer membrane</location>
    </subcellularLocation>
</comment>
<evidence type="ECO:0000256" key="2">
    <source>
        <dbReference type="ARBA" id="ARBA00022729"/>
    </source>
</evidence>
<evidence type="ECO:0000313" key="11">
    <source>
        <dbReference type="Proteomes" id="UP001245370"/>
    </source>
</evidence>
<dbReference type="SUPFAM" id="SSF56925">
    <property type="entry name" value="OMPA-like"/>
    <property type="match status" value="1"/>
</dbReference>
<organism evidence="8 10">
    <name type="scientific">Xanthobacter flavus</name>
    <dbReference type="NCBI Taxonomy" id="281"/>
    <lineage>
        <taxon>Bacteria</taxon>
        <taxon>Pseudomonadati</taxon>
        <taxon>Pseudomonadota</taxon>
        <taxon>Alphaproteobacteria</taxon>
        <taxon>Hyphomicrobiales</taxon>
        <taxon>Xanthobacteraceae</taxon>
        <taxon>Xanthobacter</taxon>
    </lineage>
</organism>
<evidence type="ECO:0000256" key="5">
    <source>
        <dbReference type="ARBA" id="ARBA00038306"/>
    </source>
</evidence>
<dbReference type="PANTHER" id="PTHR34001">
    <property type="entry name" value="BLL7405 PROTEIN"/>
    <property type="match status" value="1"/>
</dbReference>
<dbReference type="GeneID" id="95761995"/>
<dbReference type="EMBL" id="JAVDPY010000002">
    <property type="protein sequence ID" value="MDR6333251.1"/>
    <property type="molecule type" value="Genomic_DNA"/>
</dbReference>
<feature type="domain" description="Outer membrane protein beta-barrel" evidence="7">
    <location>
        <begin position="11"/>
        <end position="231"/>
    </location>
</feature>
<evidence type="ECO:0000256" key="4">
    <source>
        <dbReference type="ARBA" id="ARBA00023237"/>
    </source>
</evidence>
<evidence type="ECO:0000256" key="6">
    <source>
        <dbReference type="SAM" id="SignalP"/>
    </source>
</evidence>
<evidence type="ECO:0000259" key="7">
    <source>
        <dbReference type="Pfam" id="PF13505"/>
    </source>
</evidence>
<dbReference type="EMBL" id="BSDO01000001">
    <property type="protein sequence ID" value="GLI21527.1"/>
    <property type="molecule type" value="Genomic_DNA"/>
</dbReference>
<keyword evidence="3" id="KW-0472">Membrane</keyword>
<evidence type="ECO:0000313" key="10">
    <source>
        <dbReference type="Proteomes" id="UP001144397"/>
    </source>
</evidence>
<sequence length="231" mass="24953">MLKRALLGATALVLLAGTASAADLATRYPVKAAPIPVQVFSWTGFYIGGNVGWGWADNTYDYTPFASPTYSYSPGTSNGFTGGLQMGYNYQFANNVVLGVETDFNWADINTSGVLLGGPLGGGVIDQKVDYFGTIRARLGYAMDRFLPYITGGVAYANTKYTDPYGLSDSNLKWGWTAGAGVEYALTNNWTIKAEYLYLGFDNSKTNYINGDQLSVGSNIQTARLGVNYKF</sequence>
<evidence type="ECO:0000313" key="8">
    <source>
        <dbReference type="EMBL" id="GLI21527.1"/>
    </source>
</evidence>
<dbReference type="InterPro" id="IPR051692">
    <property type="entry name" value="OMP-like"/>
</dbReference>
<evidence type="ECO:0000256" key="1">
    <source>
        <dbReference type="ARBA" id="ARBA00004442"/>
    </source>
</evidence>
<dbReference type="AlphaFoldDB" id="A0A9W6FKQ5"/>
<keyword evidence="4" id="KW-0998">Cell outer membrane</keyword>
<evidence type="ECO:0000256" key="3">
    <source>
        <dbReference type="ARBA" id="ARBA00023136"/>
    </source>
</evidence>
<feature type="signal peptide" evidence="6">
    <location>
        <begin position="1"/>
        <end position="21"/>
    </location>
</feature>
<proteinExistence type="inferred from homology"/>
<comment type="similarity">
    <text evidence="5">Belongs to the Omp25/RopB family.</text>
</comment>
<dbReference type="Proteomes" id="UP001245370">
    <property type="component" value="Unassembled WGS sequence"/>
</dbReference>
<feature type="chain" id="PRO_5040988162" evidence="6">
    <location>
        <begin position="22"/>
        <end position="231"/>
    </location>
</feature>
<dbReference type="Proteomes" id="UP001144397">
    <property type="component" value="Unassembled WGS sequence"/>
</dbReference>
<reference evidence="9 11" key="2">
    <citation type="submission" date="2023-07" db="EMBL/GenBank/DDBJ databases">
        <title>Genomic Encyclopedia of Type Strains, Phase IV (KMG-IV): sequencing the most valuable type-strain genomes for metagenomic binning, comparative biology and taxonomic classification.</title>
        <authorList>
            <person name="Goeker M."/>
        </authorList>
    </citation>
    <scope>NUCLEOTIDE SEQUENCE [LARGE SCALE GENOMIC DNA]</scope>
    <source>
        <strain evidence="9 11">DSM 338</strain>
    </source>
</reference>
<keyword evidence="11" id="KW-1185">Reference proteome</keyword>
<dbReference type="PANTHER" id="PTHR34001:SF3">
    <property type="entry name" value="BLL7405 PROTEIN"/>
    <property type="match status" value="1"/>
</dbReference>
<protein>
    <submittedName>
        <fullName evidence="8">Membrane protein</fullName>
    </submittedName>
    <submittedName>
        <fullName evidence="9">Outer membrane immunogenic protein</fullName>
    </submittedName>
</protein>
<dbReference type="GO" id="GO:0009279">
    <property type="term" value="C:cell outer membrane"/>
    <property type="evidence" value="ECO:0007669"/>
    <property type="project" value="UniProtKB-SubCell"/>
</dbReference>
<gene>
    <name evidence="9" type="ORF">GGQ86_001715</name>
    <name evidence="8" type="ORF">XFLAVUS301_12010</name>
</gene>
<dbReference type="InterPro" id="IPR011250">
    <property type="entry name" value="OMP/PagP_B-barrel"/>
</dbReference>
<dbReference type="InterPro" id="IPR006315">
    <property type="entry name" value="OM_autotransptr_brl_dom"/>
</dbReference>
<dbReference type="InterPro" id="IPR027385">
    <property type="entry name" value="Beta-barrel_OMP"/>
</dbReference>